<dbReference type="PANTHER" id="PTHR23253:SF9">
    <property type="entry name" value="EUKARYOTIC TRANSLATION INITIATION FACTOR 4 GAMMA 2"/>
    <property type="match status" value="1"/>
</dbReference>
<evidence type="ECO:0000256" key="7">
    <source>
        <dbReference type="ARBA" id="ARBA00022917"/>
    </source>
</evidence>
<proteinExistence type="inferred from homology"/>
<dbReference type="HOGENOM" id="CLU_030857_1_0_1"/>
<reference evidence="10 11" key="1">
    <citation type="journal article" date="2012" name="PLoS Pathog.">
        <title>Diverse lifestyles and strategies of plant pathogenesis encoded in the genomes of eighteen Dothideomycetes fungi.</title>
        <authorList>
            <person name="Ohm R.A."/>
            <person name="Feau N."/>
            <person name="Henrissat B."/>
            <person name="Schoch C.L."/>
            <person name="Horwitz B.A."/>
            <person name="Barry K.W."/>
            <person name="Condon B.J."/>
            <person name="Copeland A.C."/>
            <person name="Dhillon B."/>
            <person name="Glaser F."/>
            <person name="Hesse C.N."/>
            <person name="Kosti I."/>
            <person name="LaButti K."/>
            <person name="Lindquist E.A."/>
            <person name="Lucas S."/>
            <person name="Salamov A.A."/>
            <person name="Bradshaw R.E."/>
            <person name="Ciuffetti L."/>
            <person name="Hamelin R.C."/>
            <person name="Kema G.H.J."/>
            <person name="Lawrence C."/>
            <person name="Scott J.A."/>
            <person name="Spatafora J.W."/>
            <person name="Turgeon B.G."/>
            <person name="de Wit P.J.G.M."/>
            <person name="Zhong S."/>
            <person name="Goodwin S.B."/>
            <person name="Grigoriev I.V."/>
        </authorList>
    </citation>
    <scope>NUCLEOTIDE SEQUENCE [LARGE SCALE GENOMIC DNA]</scope>
    <source>
        <strain evidence="10 11">UAMH 10762</strain>
    </source>
</reference>
<evidence type="ECO:0000259" key="9">
    <source>
        <dbReference type="SMART" id="SM00543"/>
    </source>
</evidence>
<dbReference type="GO" id="GO:0010494">
    <property type="term" value="C:cytoplasmic stress granule"/>
    <property type="evidence" value="ECO:0007669"/>
    <property type="project" value="UniProtKB-ARBA"/>
</dbReference>
<dbReference type="AlphaFoldDB" id="M2LF85"/>
<dbReference type="SMART" id="SM00543">
    <property type="entry name" value="MIF4G"/>
    <property type="match status" value="1"/>
</dbReference>
<dbReference type="Proteomes" id="UP000011761">
    <property type="component" value="Unassembled WGS sequence"/>
</dbReference>
<evidence type="ECO:0000256" key="1">
    <source>
        <dbReference type="ARBA" id="ARBA00004496"/>
    </source>
</evidence>
<protein>
    <recommendedName>
        <fullName evidence="9">MIF4G domain-containing protein</fullName>
    </recommendedName>
</protein>
<feature type="domain" description="MIF4G" evidence="9">
    <location>
        <begin position="36"/>
        <end position="276"/>
    </location>
</feature>
<evidence type="ECO:0000313" key="10">
    <source>
        <dbReference type="EMBL" id="EMC92697.1"/>
    </source>
</evidence>
<dbReference type="KEGG" id="bcom:BAUCODRAFT_55934"/>
<evidence type="ECO:0000256" key="6">
    <source>
        <dbReference type="ARBA" id="ARBA00022884"/>
    </source>
</evidence>
<dbReference type="GO" id="GO:0016281">
    <property type="term" value="C:eukaryotic translation initiation factor 4F complex"/>
    <property type="evidence" value="ECO:0007669"/>
    <property type="project" value="TreeGrafter"/>
</dbReference>
<dbReference type="eggNOG" id="KOG0401">
    <property type="taxonomic scope" value="Eukaryota"/>
</dbReference>
<feature type="non-terminal residue" evidence="10">
    <location>
        <position position="1"/>
    </location>
</feature>
<evidence type="ECO:0000256" key="8">
    <source>
        <dbReference type="SAM" id="MobiDB-lite"/>
    </source>
</evidence>
<dbReference type="PANTHER" id="PTHR23253">
    <property type="entry name" value="EUKARYOTIC TRANSLATION INITIATION FACTOR 4 GAMMA"/>
    <property type="match status" value="1"/>
</dbReference>
<dbReference type="InterPro" id="IPR016024">
    <property type="entry name" value="ARM-type_fold"/>
</dbReference>
<comment type="similarity">
    <text evidence="2">Belongs to the eukaryotic initiation factor 4G family.</text>
</comment>
<name>M2LF85_BAUPA</name>
<keyword evidence="5" id="KW-0597">Phosphoprotein</keyword>
<dbReference type="Gene3D" id="1.25.40.180">
    <property type="match status" value="1"/>
</dbReference>
<dbReference type="GO" id="GO:0003729">
    <property type="term" value="F:mRNA binding"/>
    <property type="evidence" value="ECO:0007669"/>
    <property type="project" value="TreeGrafter"/>
</dbReference>
<dbReference type="RefSeq" id="XP_007679906.1">
    <property type="nucleotide sequence ID" value="XM_007681716.1"/>
</dbReference>
<sequence length="293" mass="33027">ITPLQKSTSGWTATSIGRPSMAGPDLSGHMAPDMVQRKVKSNLNKMTPDNFEKISDQILEIAHQSKNETDGRTLRQVIQLTFEKACDESHWAGMYAKFCAKMLTTMSTDIQDETIKDKNGNPVVGGALFRKYLLNRCQEEFERGWQANLPDKPEGESAEVKLLSDEYYVAAAAKRRGLGLIQFIGQLYKLRMLTIKIMHECVMRLLNFEGEPDEATVENLTTLLKAVGSTMDQDEQGQGLMNAYFQRIEDAFVKSDKLASRPRFMIMDLIDLRKAGWRGKGDTKGPKTIDEIH</sequence>
<keyword evidence="6" id="KW-0694">RNA-binding</keyword>
<accession>M2LF85</accession>
<dbReference type="GO" id="GO:0003743">
    <property type="term" value="F:translation initiation factor activity"/>
    <property type="evidence" value="ECO:0007669"/>
    <property type="project" value="UniProtKB-KW"/>
</dbReference>
<evidence type="ECO:0000256" key="4">
    <source>
        <dbReference type="ARBA" id="ARBA00022540"/>
    </source>
</evidence>
<dbReference type="STRING" id="717646.M2LF85"/>
<organism evidence="10 11">
    <name type="scientific">Baudoinia panamericana (strain UAMH 10762)</name>
    <name type="common">Angels' share fungus</name>
    <name type="synonym">Baudoinia compniacensis (strain UAMH 10762)</name>
    <dbReference type="NCBI Taxonomy" id="717646"/>
    <lineage>
        <taxon>Eukaryota</taxon>
        <taxon>Fungi</taxon>
        <taxon>Dikarya</taxon>
        <taxon>Ascomycota</taxon>
        <taxon>Pezizomycotina</taxon>
        <taxon>Dothideomycetes</taxon>
        <taxon>Dothideomycetidae</taxon>
        <taxon>Mycosphaerellales</taxon>
        <taxon>Teratosphaeriaceae</taxon>
        <taxon>Baudoinia</taxon>
    </lineage>
</organism>
<evidence type="ECO:0000256" key="5">
    <source>
        <dbReference type="ARBA" id="ARBA00022553"/>
    </source>
</evidence>
<keyword evidence="4" id="KW-0396">Initiation factor</keyword>
<dbReference type="OrthoDB" id="514777at2759"/>
<keyword evidence="3" id="KW-0963">Cytoplasm</keyword>
<dbReference type="OMA" id="IMHTCIM"/>
<comment type="subcellular location">
    <subcellularLocation>
        <location evidence="1">Cytoplasm</location>
    </subcellularLocation>
</comment>
<feature type="region of interest" description="Disordered" evidence="8">
    <location>
        <begin position="1"/>
        <end position="30"/>
    </location>
</feature>
<dbReference type="SUPFAM" id="SSF48371">
    <property type="entry name" value="ARM repeat"/>
    <property type="match status" value="1"/>
</dbReference>
<keyword evidence="7" id="KW-0648">Protein biosynthesis</keyword>
<dbReference type="FunFam" id="1.25.40.180:FF:000020">
    <property type="entry name" value="Eukaryotic translation initiation factor subunit"/>
    <property type="match status" value="1"/>
</dbReference>
<keyword evidence="11" id="KW-1185">Reference proteome</keyword>
<feature type="non-terminal residue" evidence="10">
    <location>
        <position position="293"/>
    </location>
</feature>
<gene>
    <name evidence="10" type="ORF">BAUCODRAFT_55934</name>
</gene>
<evidence type="ECO:0000256" key="3">
    <source>
        <dbReference type="ARBA" id="ARBA00022490"/>
    </source>
</evidence>
<dbReference type="Pfam" id="PF02854">
    <property type="entry name" value="MIF4G"/>
    <property type="match status" value="1"/>
</dbReference>
<dbReference type="GeneID" id="19115494"/>
<evidence type="ECO:0000256" key="2">
    <source>
        <dbReference type="ARBA" id="ARBA00005775"/>
    </source>
</evidence>
<dbReference type="InterPro" id="IPR003890">
    <property type="entry name" value="MIF4G-like_typ-3"/>
</dbReference>
<evidence type="ECO:0000313" key="11">
    <source>
        <dbReference type="Proteomes" id="UP000011761"/>
    </source>
</evidence>
<feature type="compositionally biased region" description="Polar residues" evidence="8">
    <location>
        <begin position="1"/>
        <end position="17"/>
    </location>
</feature>
<dbReference type="EMBL" id="KB445561">
    <property type="protein sequence ID" value="EMC92697.1"/>
    <property type="molecule type" value="Genomic_DNA"/>
</dbReference>